<organism evidence="1">
    <name type="scientific">bioreactor metagenome</name>
    <dbReference type="NCBI Taxonomy" id="1076179"/>
    <lineage>
        <taxon>unclassified sequences</taxon>
        <taxon>metagenomes</taxon>
        <taxon>ecological metagenomes</taxon>
    </lineage>
</organism>
<name>A0A645GA83_9ZZZZ</name>
<dbReference type="AlphaFoldDB" id="A0A645GA83"/>
<protein>
    <submittedName>
        <fullName evidence="1">Uncharacterized protein</fullName>
    </submittedName>
</protein>
<proteinExistence type="predicted"/>
<comment type="caution">
    <text evidence="1">The sequence shown here is derived from an EMBL/GenBank/DDBJ whole genome shotgun (WGS) entry which is preliminary data.</text>
</comment>
<reference evidence="1" key="1">
    <citation type="submission" date="2019-08" db="EMBL/GenBank/DDBJ databases">
        <authorList>
            <person name="Kucharzyk K."/>
            <person name="Murdoch R.W."/>
            <person name="Higgins S."/>
            <person name="Loffler F."/>
        </authorList>
    </citation>
    <scope>NUCLEOTIDE SEQUENCE</scope>
</reference>
<evidence type="ECO:0000313" key="1">
    <source>
        <dbReference type="EMBL" id="MPN22882.1"/>
    </source>
</evidence>
<dbReference type="EMBL" id="VSSQ01071225">
    <property type="protein sequence ID" value="MPN22882.1"/>
    <property type="molecule type" value="Genomic_DNA"/>
</dbReference>
<sequence length="124" mass="14811">MGYSVCYIYNFTWSVFIEIFENCFFKYFRVKISHAVYTVTAPYAQVCHVYFSIAEYGHLEGLVSISQIVGSLIHETTIYFCNYHVNSWKLHLDYVVFKCFQRFRKYSMVCVGNTIYNHFPRFIP</sequence>
<accession>A0A645GA83</accession>
<gene>
    <name evidence="1" type="ORF">SDC9_170267</name>
</gene>